<keyword evidence="2" id="KW-1185">Reference proteome</keyword>
<dbReference type="RefSeq" id="WP_182978323.1">
    <property type="nucleotide sequence ID" value="NZ_BAABGB010000013.1"/>
</dbReference>
<proteinExistence type="predicted"/>
<dbReference type="EMBL" id="JABEQE010000004">
    <property type="protein sequence ID" value="MBB2171717.1"/>
    <property type="molecule type" value="Genomic_DNA"/>
</dbReference>
<evidence type="ECO:0000313" key="1">
    <source>
        <dbReference type="EMBL" id="MBB2171717.1"/>
    </source>
</evidence>
<evidence type="ECO:0000313" key="2">
    <source>
        <dbReference type="Proteomes" id="UP000577891"/>
    </source>
</evidence>
<comment type="caution">
    <text evidence="1">The sequence shown here is derived from an EMBL/GenBank/DDBJ whole genome shotgun (WGS) entry which is preliminary data.</text>
</comment>
<sequence length="99" mass="11049">MVTSRSRPSLSFIERLFDTESDIAFVDEDQFPEIFDTKFGRSEDMLVLLGGIDDMEAAILRLHADANVMQEIFILAELSGDAGGSIDKMDCRHDQAACF</sequence>
<gene>
    <name evidence="1" type="ORF">HLH35_06210</name>
</gene>
<protein>
    <submittedName>
        <fullName evidence="1">Uncharacterized protein</fullName>
    </submittedName>
</protein>
<accession>A0A7W4NZC0</accession>
<dbReference type="AlphaFoldDB" id="A0A7W4NZC0"/>
<organism evidence="1 2">
    <name type="scientific">Gluconacetobacter asukensis</name>
    <dbReference type="NCBI Taxonomy" id="1017181"/>
    <lineage>
        <taxon>Bacteria</taxon>
        <taxon>Pseudomonadati</taxon>
        <taxon>Pseudomonadota</taxon>
        <taxon>Alphaproteobacteria</taxon>
        <taxon>Acetobacterales</taxon>
        <taxon>Acetobacteraceae</taxon>
        <taxon>Gluconacetobacter</taxon>
    </lineage>
</organism>
<name>A0A7W4NZC0_9PROT</name>
<reference evidence="1 2" key="1">
    <citation type="submission" date="2020-04" db="EMBL/GenBank/DDBJ databases">
        <title>Description of novel Gluconacetobacter.</title>
        <authorList>
            <person name="Sombolestani A."/>
        </authorList>
    </citation>
    <scope>NUCLEOTIDE SEQUENCE [LARGE SCALE GENOMIC DNA]</scope>
    <source>
        <strain evidence="1 2">LMG 27724</strain>
    </source>
</reference>
<dbReference type="Proteomes" id="UP000577891">
    <property type="component" value="Unassembled WGS sequence"/>
</dbReference>